<evidence type="ECO:0000313" key="4">
    <source>
        <dbReference type="Proteomes" id="UP001143330"/>
    </source>
</evidence>
<dbReference type="GO" id="GO:0050355">
    <property type="term" value="F:inorganic triphosphate phosphatase activity"/>
    <property type="evidence" value="ECO:0007669"/>
    <property type="project" value="InterPro"/>
</dbReference>
<dbReference type="CDD" id="cd07756">
    <property type="entry name" value="CYTH-like_Pase_CHAD"/>
    <property type="match status" value="1"/>
</dbReference>
<dbReference type="Pfam" id="PF05235">
    <property type="entry name" value="CHAD"/>
    <property type="match status" value="1"/>
</dbReference>
<keyword evidence="4" id="KW-1185">Reference proteome</keyword>
<dbReference type="Gene3D" id="1.40.20.10">
    <property type="entry name" value="CHAD domain"/>
    <property type="match status" value="1"/>
</dbReference>
<dbReference type="InterPro" id="IPR038186">
    <property type="entry name" value="CHAD_dom_sf"/>
</dbReference>
<dbReference type="GO" id="GO:0046872">
    <property type="term" value="F:metal ion binding"/>
    <property type="evidence" value="ECO:0007669"/>
    <property type="project" value="TreeGrafter"/>
</dbReference>
<evidence type="ECO:0000259" key="2">
    <source>
        <dbReference type="PROSITE" id="PS51708"/>
    </source>
</evidence>
<dbReference type="PANTHER" id="PTHR39569:SF1">
    <property type="entry name" value="INORGANIC TRIPHOSPHATASE"/>
    <property type="match status" value="1"/>
</dbReference>
<protein>
    <submittedName>
        <fullName evidence="3">Inorganic triphosphatase</fullName>
    </submittedName>
</protein>
<dbReference type="AlphaFoldDB" id="A0A9W6JWW7"/>
<dbReference type="PROSITE" id="PS51707">
    <property type="entry name" value="CYTH"/>
    <property type="match status" value="1"/>
</dbReference>
<dbReference type="SUPFAM" id="SSF55154">
    <property type="entry name" value="CYTH-like phosphatases"/>
    <property type="match status" value="1"/>
</dbReference>
<dbReference type="InterPro" id="IPR023577">
    <property type="entry name" value="CYTH_domain"/>
</dbReference>
<evidence type="ECO:0000313" key="3">
    <source>
        <dbReference type="EMBL" id="GLK84677.1"/>
    </source>
</evidence>
<accession>A0A9W6JWW7</accession>
<dbReference type="SMART" id="SM01118">
    <property type="entry name" value="CYTH"/>
    <property type="match status" value="1"/>
</dbReference>
<reference evidence="3" key="1">
    <citation type="journal article" date="2014" name="Int. J. Syst. Evol. Microbiol.">
        <title>Complete genome sequence of Corynebacterium casei LMG S-19264T (=DSM 44701T), isolated from a smear-ripened cheese.</title>
        <authorList>
            <consortium name="US DOE Joint Genome Institute (JGI-PGF)"/>
            <person name="Walter F."/>
            <person name="Albersmeier A."/>
            <person name="Kalinowski J."/>
            <person name="Ruckert C."/>
        </authorList>
    </citation>
    <scope>NUCLEOTIDE SEQUENCE</scope>
    <source>
        <strain evidence="3">VKM B-2789</strain>
    </source>
</reference>
<evidence type="ECO:0000259" key="1">
    <source>
        <dbReference type="PROSITE" id="PS51707"/>
    </source>
</evidence>
<dbReference type="PROSITE" id="PS51708">
    <property type="entry name" value="CHAD"/>
    <property type="match status" value="1"/>
</dbReference>
<gene>
    <name evidence="3" type="ORF">GCM10017653_27470</name>
</gene>
<organism evidence="3 4">
    <name type="scientific">Ancylobacter defluvii</name>
    <dbReference type="NCBI Taxonomy" id="1282440"/>
    <lineage>
        <taxon>Bacteria</taxon>
        <taxon>Pseudomonadati</taxon>
        <taxon>Pseudomonadota</taxon>
        <taxon>Alphaproteobacteria</taxon>
        <taxon>Hyphomicrobiales</taxon>
        <taxon>Xanthobacteraceae</taxon>
        <taxon>Ancylobacter</taxon>
    </lineage>
</organism>
<comment type="caution">
    <text evidence="3">The sequence shown here is derived from an EMBL/GenBank/DDBJ whole genome shotgun (WGS) entry which is preliminary data.</text>
</comment>
<dbReference type="InterPro" id="IPR007899">
    <property type="entry name" value="CHAD_dom"/>
</dbReference>
<sequence>MPEGSATTQQSVTASAQAPDDREIELKLLTDSSTLARLVDAPVISRSTTSKGVVRRLEATYYDTSAAEIAGLGASLRVRRSGKQHIQTLKLATPANPLQRQELEAPVPDMAPQIDVLPTADLGPPFETLQSADLIAIFTTKIRRHTRTVTFGGAVIEVAFDEGMLIAGERTDAVCEIELELKSGEVGALYDLALSLLEQGPLRIGTQSKGERGYALAFGTPPAAQKGFSSGIEPTDTTDEVIAKTLMACQRHVMANLMAAQHGQDPEGVHQLRVALRRLRTAISLFGREIPASSLQALVFDARRLASGLGPARNWDVFLTTTVAEIESRQLPGIDFTDIKSASGPFRERGYEAARADLIDLECTRFLLSLGRVIERRSWRNDIGIEALAVLTQPAREFADRALTRLNRKALKQGHHFRRLEAVARHELRLTLKKLRYAAEFFLPLYQDDDAVRKYLKKLSRLQNILGADNDATTTQSLLREVEASTSSPQVHRAIGAITGWQGRDNIETARALRQTWQQFVDAEPFWH</sequence>
<dbReference type="InterPro" id="IPR033469">
    <property type="entry name" value="CYTH-like_dom_sf"/>
</dbReference>
<feature type="domain" description="CHAD" evidence="2">
    <location>
        <begin position="235"/>
        <end position="526"/>
    </location>
</feature>
<dbReference type="PANTHER" id="PTHR39569">
    <property type="entry name" value="INORGANIC TRIPHOSPHATASE"/>
    <property type="match status" value="1"/>
</dbReference>
<reference evidence="3" key="2">
    <citation type="submission" date="2023-01" db="EMBL/GenBank/DDBJ databases">
        <authorList>
            <person name="Sun Q."/>
            <person name="Evtushenko L."/>
        </authorList>
    </citation>
    <scope>NUCLEOTIDE SEQUENCE</scope>
    <source>
        <strain evidence="3">VKM B-2789</strain>
    </source>
</reference>
<dbReference type="EMBL" id="BSFM01000014">
    <property type="protein sequence ID" value="GLK84677.1"/>
    <property type="molecule type" value="Genomic_DNA"/>
</dbReference>
<dbReference type="Pfam" id="PF01928">
    <property type="entry name" value="CYTH"/>
    <property type="match status" value="1"/>
</dbReference>
<dbReference type="SMART" id="SM00880">
    <property type="entry name" value="CHAD"/>
    <property type="match status" value="1"/>
</dbReference>
<dbReference type="Proteomes" id="UP001143330">
    <property type="component" value="Unassembled WGS sequence"/>
</dbReference>
<name>A0A9W6JWW7_9HYPH</name>
<dbReference type="RefSeq" id="WP_213364545.1">
    <property type="nucleotide sequence ID" value="NZ_BSFM01000014.1"/>
</dbReference>
<dbReference type="Gene3D" id="2.40.320.10">
    <property type="entry name" value="Hypothetical Protein Pfu-838710-001"/>
    <property type="match status" value="1"/>
</dbReference>
<dbReference type="InterPro" id="IPR039013">
    <property type="entry name" value="YgiF"/>
</dbReference>
<feature type="domain" description="CYTH" evidence="1">
    <location>
        <begin position="21"/>
        <end position="220"/>
    </location>
</feature>
<proteinExistence type="predicted"/>